<evidence type="ECO:0000256" key="1">
    <source>
        <dbReference type="SAM" id="Coils"/>
    </source>
</evidence>
<reference evidence="2" key="1">
    <citation type="journal article" date="2014" name="Front. Microbiol.">
        <title>High frequency of phylogenetically diverse reductive dehalogenase-homologous genes in deep subseafloor sedimentary metagenomes.</title>
        <authorList>
            <person name="Kawai M."/>
            <person name="Futagami T."/>
            <person name="Toyoda A."/>
            <person name="Takaki Y."/>
            <person name="Nishi S."/>
            <person name="Hori S."/>
            <person name="Arai W."/>
            <person name="Tsubouchi T."/>
            <person name="Morono Y."/>
            <person name="Uchiyama I."/>
            <person name="Ito T."/>
            <person name="Fujiyama A."/>
            <person name="Inagaki F."/>
            <person name="Takami H."/>
        </authorList>
    </citation>
    <scope>NUCLEOTIDE SEQUENCE</scope>
    <source>
        <strain evidence="2">Expedition CK06-06</strain>
    </source>
</reference>
<sequence>MNISLEIREYPLGERISVEELTKTGKKIIIGEAKRLIEELEETEEDKAIKTRREYA</sequence>
<protein>
    <submittedName>
        <fullName evidence="2">Uncharacterized protein</fullName>
    </submittedName>
</protein>
<proteinExistence type="predicted"/>
<feature type="coiled-coil region" evidence="1">
    <location>
        <begin position="26"/>
        <end position="53"/>
    </location>
</feature>
<name>X0X2L4_9ZZZZ</name>
<comment type="caution">
    <text evidence="2">The sequence shown here is derived from an EMBL/GenBank/DDBJ whole genome shotgun (WGS) entry which is preliminary data.</text>
</comment>
<evidence type="ECO:0000313" key="2">
    <source>
        <dbReference type="EMBL" id="GAG37265.1"/>
    </source>
</evidence>
<dbReference type="EMBL" id="BARS01048510">
    <property type="protein sequence ID" value="GAG37265.1"/>
    <property type="molecule type" value="Genomic_DNA"/>
</dbReference>
<keyword evidence="1" id="KW-0175">Coiled coil</keyword>
<accession>X0X2L4</accession>
<dbReference type="AlphaFoldDB" id="X0X2L4"/>
<organism evidence="2">
    <name type="scientific">marine sediment metagenome</name>
    <dbReference type="NCBI Taxonomy" id="412755"/>
    <lineage>
        <taxon>unclassified sequences</taxon>
        <taxon>metagenomes</taxon>
        <taxon>ecological metagenomes</taxon>
    </lineage>
</organism>
<gene>
    <name evidence="2" type="ORF">S01H1_72693</name>
</gene>